<evidence type="ECO:0000256" key="3">
    <source>
        <dbReference type="ARBA" id="ARBA00010441"/>
    </source>
</evidence>
<dbReference type="AlphaFoldDB" id="A0A9D2K9P6"/>
<dbReference type="NCBIfam" id="TIGR00473">
    <property type="entry name" value="pssA"/>
    <property type="match status" value="1"/>
</dbReference>
<dbReference type="PANTHER" id="PTHR14269:SF61">
    <property type="entry name" value="CDP-DIACYLGLYCEROL--SERINE O-PHOSPHATIDYLTRANSFERASE"/>
    <property type="match status" value="1"/>
</dbReference>
<feature type="transmembrane region" description="Helical" evidence="16">
    <location>
        <begin position="7"/>
        <end position="27"/>
    </location>
</feature>
<evidence type="ECO:0000256" key="6">
    <source>
        <dbReference type="ARBA" id="ARBA00022516"/>
    </source>
</evidence>
<dbReference type="GO" id="GO:0008654">
    <property type="term" value="P:phospholipid biosynthetic process"/>
    <property type="evidence" value="ECO:0007669"/>
    <property type="project" value="UniProtKB-KW"/>
</dbReference>
<dbReference type="Gene3D" id="1.20.120.1760">
    <property type="match status" value="1"/>
</dbReference>
<evidence type="ECO:0000256" key="5">
    <source>
        <dbReference type="ARBA" id="ARBA00017171"/>
    </source>
</evidence>
<dbReference type="InterPro" id="IPR043130">
    <property type="entry name" value="CDP-OH_PTrfase_TM_dom"/>
</dbReference>
<evidence type="ECO:0000256" key="12">
    <source>
        <dbReference type="ARBA" id="ARBA00023209"/>
    </source>
</evidence>
<dbReference type="GO" id="GO:0016020">
    <property type="term" value="C:membrane"/>
    <property type="evidence" value="ECO:0007669"/>
    <property type="project" value="InterPro"/>
</dbReference>
<evidence type="ECO:0000256" key="7">
    <source>
        <dbReference type="ARBA" id="ARBA00022679"/>
    </source>
</evidence>
<keyword evidence="10" id="KW-0443">Lipid metabolism</keyword>
<keyword evidence="7 15" id="KW-0808">Transferase</keyword>
<accession>A0A9D2K9P6</accession>
<evidence type="ECO:0000256" key="8">
    <source>
        <dbReference type="ARBA" id="ARBA00022692"/>
    </source>
</evidence>
<evidence type="ECO:0000256" key="2">
    <source>
        <dbReference type="ARBA" id="ARBA00004127"/>
    </source>
</evidence>
<organism evidence="17 18">
    <name type="scientific">Candidatus Mucispirillum faecigallinarum</name>
    <dbReference type="NCBI Taxonomy" id="2838699"/>
    <lineage>
        <taxon>Bacteria</taxon>
        <taxon>Pseudomonadati</taxon>
        <taxon>Deferribacterota</taxon>
        <taxon>Deferribacteres</taxon>
        <taxon>Deferribacterales</taxon>
        <taxon>Mucispirillaceae</taxon>
        <taxon>Mucispirillum</taxon>
    </lineage>
</organism>
<evidence type="ECO:0000256" key="1">
    <source>
        <dbReference type="ARBA" id="ARBA00000287"/>
    </source>
</evidence>
<keyword evidence="11 16" id="KW-0472">Membrane</keyword>
<dbReference type="GO" id="GO:0003882">
    <property type="term" value="F:CDP-diacylglycerol-serine O-phosphatidyltransferase activity"/>
    <property type="evidence" value="ECO:0007669"/>
    <property type="project" value="UniProtKB-EC"/>
</dbReference>
<keyword evidence="9 16" id="KW-1133">Transmembrane helix</keyword>
<evidence type="ECO:0000256" key="11">
    <source>
        <dbReference type="ARBA" id="ARBA00023136"/>
    </source>
</evidence>
<feature type="transmembrane region" description="Helical" evidence="16">
    <location>
        <begin position="131"/>
        <end position="152"/>
    </location>
</feature>
<feature type="transmembrane region" description="Helical" evidence="16">
    <location>
        <begin position="164"/>
        <end position="186"/>
    </location>
</feature>
<evidence type="ECO:0000256" key="15">
    <source>
        <dbReference type="RuleBase" id="RU003750"/>
    </source>
</evidence>
<feature type="transmembrane region" description="Helical" evidence="16">
    <location>
        <begin position="222"/>
        <end position="240"/>
    </location>
</feature>
<dbReference type="PROSITE" id="PS00379">
    <property type="entry name" value="CDP_ALCOHOL_P_TRANSF"/>
    <property type="match status" value="1"/>
</dbReference>
<comment type="subcellular location">
    <subcellularLocation>
        <location evidence="2">Endomembrane system</location>
        <topology evidence="2">Multi-pass membrane protein</topology>
    </subcellularLocation>
</comment>
<evidence type="ECO:0000256" key="10">
    <source>
        <dbReference type="ARBA" id="ARBA00023098"/>
    </source>
</evidence>
<dbReference type="InterPro" id="IPR004533">
    <property type="entry name" value="CDP-diaglyc--ser_O-PTrfase"/>
</dbReference>
<comment type="similarity">
    <text evidence="3 15">Belongs to the CDP-alcohol phosphatidyltransferase class-I family.</text>
</comment>
<protein>
    <recommendedName>
        <fullName evidence="5">CDP-diacylglycerol--serine O-phosphatidyltransferase</fullName>
        <ecNumber evidence="4">2.7.8.8</ecNumber>
    </recommendedName>
    <alternativeName>
        <fullName evidence="14">Phosphatidylserine synthase</fullName>
    </alternativeName>
</protein>
<keyword evidence="13" id="KW-1208">Phospholipid metabolism</keyword>
<dbReference type="InterPro" id="IPR050324">
    <property type="entry name" value="CDP-alcohol_PTase-I"/>
</dbReference>
<evidence type="ECO:0000256" key="13">
    <source>
        <dbReference type="ARBA" id="ARBA00023264"/>
    </source>
</evidence>
<keyword evidence="8 16" id="KW-0812">Transmembrane</keyword>
<keyword evidence="6" id="KW-0444">Lipid biosynthesis</keyword>
<feature type="transmembrane region" description="Helical" evidence="16">
    <location>
        <begin position="39"/>
        <end position="56"/>
    </location>
</feature>
<gene>
    <name evidence="17" type="primary">pssA</name>
    <name evidence="17" type="ORF">H9804_01035</name>
</gene>
<feature type="transmembrane region" description="Helical" evidence="16">
    <location>
        <begin position="102"/>
        <end position="119"/>
    </location>
</feature>
<reference evidence="17" key="1">
    <citation type="journal article" date="2021" name="PeerJ">
        <title>Extensive microbial diversity within the chicken gut microbiome revealed by metagenomics and culture.</title>
        <authorList>
            <person name="Gilroy R."/>
            <person name="Ravi A."/>
            <person name="Getino M."/>
            <person name="Pursley I."/>
            <person name="Horton D.L."/>
            <person name="Alikhan N.F."/>
            <person name="Baker D."/>
            <person name="Gharbi K."/>
            <person name="Hall N."/>
            <person name="Watson M."/>
            <person name="Adriaenssens E.M."/>
            <person name="Foster-Nyarko E."/>
            <person name="Jarju S."/>
            <person name="Secka A."/>
            <person name="Antonio M."/>
            <person name="Oren A."/>
            <person name="Chaudhuri R.R."/>
            <person name="La Ragione R."/>
            <person name="Hildebrand F."/>
            <person name="Pallen M.J."/>
        </authorList>
    </citation>
    <scope>NUCLEOTIDE SEQUENCE</scope>
    <source>
        <strain evidence="17">ChiW4-1371</strain>
    </source>
</reference>
<evidence type="ECO:0000313" key="18">
    <source>
        <dbReference type="Proteomes" id="UP000824176"/>
    </source>
</evidence>
<dbReference type="Proteomes" id="UP000824176">
    <property type="component" value="Unassembled WGS sequence"/>
</dbReference>
<comment type="catalytic activity">
    <reaction evidence="1">
        <text>a CDP-1,2-diacyl-sn-glycerol + L-serine = a 1,2-diacyl-sn-glycero-3-phospho-L-serine + CMP + H(+)</text>
        <dbReference type="Rhea" id="RHEA:16913"/>
        <dbReference type="ChEBI" id="CHEBI:15378"/>
        <dbReference type="ChEBI" id="CHEBI:33384"/>
        <dbReference type="ChEBI" id="CHEBI:57262"/>
        <dbReference type="ChEBI" id="CHEBI:58332"/>
        <dbReference type="ChEBI" id="CHEBI:60377"/>
        <dbReference type="EC" id="2.7.8.8"/>
    </reaction>
</comment>
<evidence type="ECO:0000256" key="16">
    <source>
        <dbReference type="SAM" id="Phobius"/>
    </source>
</evidence>
<comment type="caution">
    <text evidence="17">The sequence shown here is derived from an EMBL/GenBank/DDBJ whole genome shotgun (WGS) entry which is preliminary data.</text>
</comment>
<sequence>MTLRNRNVILPNFITILGLLCGVYSIMLSVGSRIVQGDNFVYAAYFLILAAFFDGIDGKVARIVNGASDFGVQLDSLCDMVSFGVAPAILVYEWLLKGFDRLGIVAVFLFVASGALRLARFNVQSGKISNVYFVGLPIPAAAAFIATSVLFIHKLGLNLEKASLSIFFLISIYLLAFLMVSTVPFFSFKKMSYFKARPFQSLIIMVIFISILVLYFEVVSFIMITAYIAVGLLIALFRLFKGKPKTPETAETVKEN</sequence>
<feature type="transmembrane region" description="Helical" evidence="16">
    <location>
        <begin position="198"/>
        <end position="216"/>
    </location>
</feature>
<dbReference type="EMBL" id="DXAQ01000016">
    <property type="protein sequence ID" value="HIZ88504.1"/>
    <property type="molecule type" value="Genomic_DNA"/>
</dbReference>
<dbReference type="Pfam" id="PF01066">
    <property type="entry name" value="CDP-OH_P_transf"/>
    <property type="match status" value="1"/>
</dbReference>
<dbReference type="GO" id="GO:0012505">
    <property type="term" value="C:endomembrane system"/>
    <property type="evidence" value="ECO:0007669"/>
    <property type="project" value="UniProtKB-SubCell"/>
</dbReference>
<proteinExistence type="inferred from homology"/>
<reference evidence="17" key="2">
    <citation type="submission" date="2021-04" db="EMBL/GenBank/DDBJ databases">
        <authorList>
            <person name="Gilroy R."/>
        </authorList>
    </citation>
    <scope>NUCLEOTIDE SEQUENCE</scope>
    <source>
        <strain evidence="17">ChiW4-1371</strain>
    </source>
</reference>
<evidence type="ECO:0000256" key="4">
    <source>
        <dbReference type="ARBA" id="ARBA00013174"/>
    </source>
</evidence>
<dbReference type="PANTHER" id="PTHR14269">
    <property type="entry name" value="CDP-DIACYLGLYCEROL--GLYCEROL-3-PHOSPHATE 3-PHOSPHATIDYLTRANSFERASE-RELATED"/>
    <property type="match status" value="1"/>
</dbReference>
<dbReference type="EC" id="2.7.8.8" evidence="4"/>
<dbReference type="InterPro" id="IPR048254">
    <property type="entry name" value="CDP_ALCOHOL_P_TRANSF_CS"/>
</dbReference>
<evidence type="ECO:0000256" key="14">
    <source>
        <dbReference type="ARBA" id="ARBA00032361"/>
    </source>
</evidence>
<name>A0A9D2K9P6_9BACT</name>
<evidence type="ECO:0000256" key="9">
    <source>
        <dbReference type="ARBA" id="ARBA00022989"/>
    </source>
</evidence>
<feature type="transmembrane region" description="Helical" evidence="16">
    <location>
        <begin position="77"/>
        <end position="96"/>
    </location>
</feature>
<evidence type="ECO:0000313" key="17">
    <source>
        <dbReference type="EMBL" id="HIZ88504.1"/>
    </source>
</evidence>
<keyword evidence="12" id="KW-0594">Phospholipid biosynthesis</keyword>
<dbReference type="InterPro" id="IPR000462">
    <property type="entry name" value="CDP-OH_P_trans"/>
</dbReference>